<dbReference type="Proteomes" id="UP001183607">
    <property type="component" value="Unassembled WGS sequence"/>
</dbReference>
<dbReference type="SUPFAM" id="SSF53474">
    <property type="entry name" value="alpha/beta-Hydrolases"/>
    <property type="match status" value="1"/>
</dbReference>
<dbReference type="Pfam" id="PF06259">
    <property type="entry name" value="Abhydrolase_8"/>
    <property type="match status" value="1"/>
</dbReference>
<name>A0ABD5DXI4_9ACTN</name>
<dbReference type="GO" id="GO:0016787">
    <property type="term" value="F:hydrolase activity"/>
    <property type="evidence" value="ECO:0007669"/>
    <property type="project" value="UniProtKB-KW"/>
</dbReference>
<dbReference type="AlphaFoldDB" id="A0ABD5DXI4"/>
<feature type="transmembrane region" description="Helical" evidence="2">
    <location>
        <begin position="12"/>
        <end position="34"/>
    </location>
</feature>
<comment type="caution">
    <text evidence="4">The sequence shown here is derived from an EMBL/GenBank/DDBJ whole genome shotgun (WGS) entry which is preliminary data.</text>
</comment>
<dbReference type="InterPro" id="IPR010427">
    <property type="entry name" value="DUF1023"/>
</dbReference>
<organism evidence="4 5">
    <name type="scientific">Streptomyces evansiae</name>
    <dbReference type="NCBI Taxonomy" id="3075535"/>
    <lineage>
        <taxon>Bacteria</taxon>
        <taxon>Bacillati</taxon>
        <taxon>Actinomycetota</taxon>
        <taxon>Actinomycetes</taxon>
        <taxon>Kitasatosporales</taxon>
        <taxon>Streptomycetaceae</taxon>
        <taxon>Streptomyces</taxon>
    </lineage>
</organism>
<evidence type="ECO:0000256" key="1">
    <source>
        <dbReference type="SAM" id="MobiDB-lite"/>
    </source>
</evidence>
<dbReference type="Gene3D" id="3.40.50.1820">
    <property type="entry name" value="alpha/beta hydrolase"/>
    <property type="match status" value="1"/>
</dbReference>
<evidence type="ECO:0000313" key="4">
    <source>
        <dbReference type="EMBL" id="MDT0413926.1"/>
    </source>
</evidence>
<keyword evidence="2" id="KW-0812">Transmembrane</keyword>
<dbReference type="RefSeq" id="WP_007827510.1">
    <property type="nucleotide sequence ID" value="NZ_JAVRER010000001.1"/>
</dbReference>
<gene>
    <name evidence="4" type="ORF">RM574_00320</name>
</gene>
<dbReference type="InterPro" id="IPR029058">
    <property type="entry name" value="AB_hydrolase_fold"/>
</dbReference>
<protein>
    <submittedName>
        <fullName evidence="4">Alpha/beta hydrolase</fullName>
    </submittedName>
</protein>
<feature type="region of interest" description="Disordered" evidence="1">
    <location>
        <begin position="115"/>
        <end position="138"/>
    </location>
</feature>
<accession>A0ABD5DXI4</accession>
<evidence type="ECO:0000256" key="2">
    <source>
        <dbReference type="SAM" id="Phobius"/>
    </source>
</evidence>
<feature type="domain" description="DUF1023" evidence="3">
    <location>
        <begin position="158"/>
        <end position="331"/>
    </location>
</feature>
<feature type="compositionally biased region" description="Basic and acidic residues" evidence="1">
    <location>
        <begin position="116"/>
        <end position="138"/>
    </location>
</feature>
<keyword evidence="2" id="KW-0472">Membrane</keyword>
<reference evidence="5" key="1">
    <citation type="submission" date="2023-07" db="EMBL/GenBank/DDBJ databases">
        <title>30 novel species of actinomycetes from the DSMZ collection.</title>
        <authorList>
            <person name="Nouioui I."/>
        </authorList>
    </citation>
    <scope>NUCLEOTIDE SEQUENCE [LARGE SCALE GENOMIC DNA]</scope>
    <source>
        <strain evidence="5">DSM 41982</strain>
    </source>
</reference>
<evidence type="ECO:0000313" key="5">
    <source>
        <dbReference type="Proteomes" id="UP001183607"/>
    </source>
</evidence>
<evidence type="ECO:0000259" key="3">
    <source>
        <dbReference type="Pfam" id="PF06259"/>
    </source>
</evidence>
<sequence length="405" mass="42802">MTSFDSSPQLNAWRALLAVAVVFVMLATTGWTAVRARHDPGGPLQLSVRAWNHARVDHRALPDAASPPERLREFFAALRPAQRRHLVHRYPLAVGNMNGAPLTLRYAANRLALTQARDHEERRTRDPRLSPDGREEAADRAARYTSMLRPDRDFLAFDPNGSGRAAEVFGDLAHARRVSVVVPGVDTALMTFERGNRPFTAPSGMGRSLYAAEQAAAPRARTAVIAWADYTAPGGIGIEAATASRAQEGAERLDAFVRGLPGGLKIALVCHSYGSVVCGVAADRLPRTVTDIAVAGSPGMRSASAAGLGTRARVWATRDAGDWIRDVPHVELGSLGHGADPVGKDFGARVFSSTGAVGHGGYFVPGTASLRNLAHIGTADFGDVGCAPGGAGCRTGVPERGTSRA</sequence>
<dbReference type="EMBL" id="JAVRER010000001">
    <property type="protein sequence ID" value="MDT0413926.1"/>
    <property type="molecule type" value="Genomic_DNA"/>
</dbReference>
<keyword evidence="2" id="KW-1133">Transmembrane helix</keyword>
<keyword evidence="4" id="KW-0378">Hydrolase</keyword>
<proteinExistence type="predicted"/>